<dbReference type="Pfam" id="PF11146">
    <property type="entry name" value="DUF2905"/>
    <property type="match status" value="1"/>
</dbReference>
<keyword evidence="1" id="KW-1133">Transmembrane helix</keyword>
<gene>
    <name evidence="2" type="ordered locus">Rcas_1373</name>
</gene>
<dbReference type="PANTHER" id="PTHR36443">
    <property type="entry name" value="BSR5223 PROTEIN"/>
    <property type="match status" value="1"/>
</dbReference>
<proteinExistence type="predicted"/>
<feature type="transmembrane region" description="Helical" evidence="1">
    <location>
        <begin position="45"/>
        <end position="69"/>
    </location>
</feature>
<protein>
    <recommendedName>
        <fullName evidence="4">DUF2905 domain-containing protein</fullName>
    </recommendedName>
</protein>
<sequence length="73" mass="7974">MGDIGRLLIGMGVVLIVIGAVLLLAGKVPWLGRLPGDILIERENVRIFIPIGTMLLLSLVLTVIANLLARFWR</sequence>
<dbReference type="EMBL" id="CP000804">
    <property type="protein sequence ID" value="ABU57469.1"/>
    <property type="molecule type" value="Genomic_DNA"/>
</dbReference>
<dbReference type="eggNOG" id="ENOG5030SYV">
    <property type="taxonomic scope" value="Bacteria"/>
</dbReference>
<evidence type="ECO:0000256" key="1">
    <source>
        <dbReference type="SAM" id="Phobius"/>
    </source>
</evidence>
<organism evidence="2 3">
    <name type="scientific">Roseiflexus castenholzii (strain DSM 13941 / HLO8)</name>
    <dbReference type="NCBI Taxonomy" id="383372"/>
    <lineage>
        <taxon>Bacteria</taxon>
        <taxon>Bacillati</taxon>
        <taxon>Chloroflexota</taxon>
        <taxon>Chloroflexia</taxon>
        <taxon>Chloroflexales</taxon>
        <taxon>Roseiflexineae</taxon>
        <taxon>Roseiflexaceae</taxon>
        <taxon>Roseiflexus</taxon>
    </lineage>
</organism>
<dbReference type="AlphaFoldDB" id="A7NF86"/>
<accession>A7NF86</accession>
<feature type="transmembrane region" description="Helical" evidence="1">
    <location>
        <begin position="7"/>
        <end position="25"/>
    </location>
</feature>
<dbReference type="KEGG" id="rca:Rcas_1373"/>
<evidence type="ECO:0008006" key="4">
    <source>
        <dbReference type="Google" id="ProtNLM"/>
    </source>
</evidence>
<dbReference type="PANTHER" id="PTHR36443:SF1">
    <property type="entry name" value="BSR5223 PROTEIN"/>
    <property type="match status" value="1"/>
</dbReference>
<dbReference type="RefSeq" id="WP_012119898.1">
    <property type="nucleotide sequence ID" value="NC_009767.1"/>
</dbReference>
<dbReference type="OrthoDB" id="9811610at2"/>
<evidence type="ECO:0000313" key="2">
    <source>
        <dbReference type="EMBL" id="ABU57469.1"/>
    </source>
</evidence>
<evidence type="ECO:0000313" key="3">
    <source>
        <dbReference type="Proteomes" id="UP000000263"/>
    </source>
</evidence>
<dbReference type="Proteomes" id="UP000000263">
    <property type="component" value="Chromosome"/>
</dbReference>
<keyword evidence="1" id="KW-0472">Membrane</keyword>
<dbReference type="InterPro" id="IPR021320">
    <property type="entry name" value="DUF2905"/>
</dbReference>
<keyword evidence="1" id="KW-0812">Transmembrane</keyword>
<keyword evidence="3" id="KW-1185">Reference proteome</keyword>
<name>A7NF86_ROSCS</name>
<reference evidence="2 3" key="1">
    <citation type="submission" date="2007-08" db="EMBL/GenBank/DDBJ databases">
        <title>Complete sequence of Roseiflexus castenholzii DSM 13941.</title>
        <authorList>
            <consortium name="US DOE Joint Genome Institute"/>
            <person name="Copeland A."/>
            <person name="Lucas S."/>
            <person name="Lapidus A."/>
            <person name="Barry K."/>
            <person name="Glavina del Rio T."/>
            <person name="Dalin E."/>
            <person name="Tice H."/>
            <person name="Pitluck S."/>
            <person name="Thompson L.S."/>
            <person name="Brettin T."/>
            <person name="Bruce D."/>
            <person name="Detter J.C."/>
            <person name="Han C."/>
            <person name="Tapia R."/>
            <person name="Schmutz J."/>
            <person name="Larimer F."/>
            <person name="Land M."/>
            <person name="Hauser L."/>
            <person name="Kyrpides N."/>
            <person name="Mikhailova N."/>
            <person name="Bryant D.A."/>
            <person name="Hanada S."/>
            <person name="Tsukatani Y."/>
            <person name="Richardson P."/>
        </authorList>
    </citation>
    <scope>NUCLEOTIDE SEQUENCE [LARGE SCALE GENOMIC DNA]</scope>
    <source>
        <strain evidence="3">DSM 13941 / HLO8</strain>
    </source>
</reference>
<dbReference type="HOGENOM" id="CLU_181383_0_0_0"/>
<dbReference type="STRING" id="383372.Rcas_1373"/>